<protein>
    <submittedName>
        <fullName evidence="5">Phosphoadenylyl-sulfate reductase</fullName>
        <ecNumber evidence="5">1.8.4.8</ecNumber>
    </submittedName>
</protein>
<evidence type="ECO:0000256" key="2">
    <source>
        <dbReference type="ARBA" id="ARBA00023002"/>
    </source>
</evidence>
<comment type="caution">
    <text evidence="5">The sequence shown here is derived from an EMBL/GenBank/DDBJ whole genome shotgun (WGS) entry which is preliminary data.</text>
</comment>
<dbReference type="SUPFAM" id="SSF52402">
    <property type="entry name" value="Adenine nucleotide alpha hydrolases-like"/>
    <property type="match status" value="1"/>
</dbReference>
<dbReference type="GO" id="GO:0004604">
    <property type="term" value="F:phosphoadenylyl-sulfate reductase (thioredoxin) activity"/>
    <property type="evidence" value="ECO:0007669"/>
    <property type="project" value="UniProtKB-EC"/>
</dbReference>
<evidence type="ECO:0000313" key="5">
    <source>
        <dbReference type="EMBL" id="MBE9116028.1"/>
    </source>
</evidence>
<dbReference type="GO" id="GO:0005737">
    <property type="term" value="C:cytoplasm"/>
    <property type="evidence" value="ECO:0007669"/>
    <property type="project" value="TreeGrafter"/>
</dbReference>
<evidence type="ECO:0000256" key="3">
    <source>
        <dbReference type="ARBA" id="ARBA00024327"/>
    </source>
</evidence>
<accession>A0A8J7DWD9</accession>
<dbReference type="InterPro" id="IPR014729">
    <property type="entry name" value="Rossmann-like_a/b/a_fold"/>
</dbReference>
<dbReference type="PANTHER" id="PTHR46509">
    <property type="entry name" value="PHOSPHOADENOSINE PHOSPHOSULFATE REDUCTASE"/>
    <property type="match status" value="1"/>
</dbReference>
<dbReference type="Pfam" id="PF01507">
    <property type="entry name" value="PAPS_reduct"/>
    <property type="match status" value="1"/>
</dbReference>
<evidence type="ECO:0000259" key="4">
    <source>
        <dbReference type="Pfam" id="PF01507"/>
    </source>
</evidence>
<keyword evidence="2 5" id="KW-0560">Oxidoreductase</keyword>
<dbReference type="CDD" id="cd23945">
    <property type="entry name" value="PAPS_reductase"/>
    <property type="match status" value="1"/>
</dbReference>
<gene>
    <name evidence="5" type="ORF">IQ249_08990</name>
</gene>
<dbReference type="EMBL" id="JADEWZ010000011">
    <property type="protein sequence ID" value="MBE9116028.1"/>
    <property type="molecule type" value="Genomic_DNA"/>
</dbReference>
<dbReference type="PIRSF" id="PIRSF000857">
    <property type="entry name" value="PAPS_reductase"/>
    <property type="match status" value="1"/>
</dbReference>
<dbReference type="AlphaFoldDB" id="A0A8J7DWD9"/>
<reference evidence="5" key="1">
    <citation type="submission" date="2020-10" db="EMBL/GenBank/DDBJ databases">
        <authorList>
            <person name="Castelo-Branco R."/>
            <person name="Eusebio N."/>
            <person name="Adriana R."/>
            <person name="Vieira A."/>
            <person name="Brugerolle De Fraissinette N."/>
            <person name="Rezende De Castro R."/>
            <person name="Schneider M.P."/>
            <person name="Vasconcelos V."/>
            <person name="Leao P.N."/>
        </authorList>
    </citation>
    <scope>NUCLEOTIDE SEQUENCE</scope>
    <source>
        <strain evidence="5">LEGE 07157</strain>
    </source>
</reference>
<organism evidence="5 6">
    <name type="scientific">Lusitaniella coriacea LEGE 07157</name>
    <dbReference type="NCBI Taxonomy" id="945747"/>
    <lineage>
        <taxon>Bacteria</taxon>
        <taxon>Bacillati</taxon>
        <taxon>Cyanobacteriota</taxon>
        <taxon>Cyanophyceae</taxon>
        <taxon>Spirulinales</taxon>
        <taxon>Lusitaniellaceae</taxon>
        <taxon>Lusitaniella</taxon>
    </lineage>
</organism>
<keyword evidence="6" id="KW-1185">Reference proteome</keyword>
<dbReference type="PANTHER" id="PTHR46509:SF1">
    <property type="entry name" value="PHOSPHOADENOSINE PHOSPHOSULFATE REDUCTASE"/>
    <property type="match status" value="1"/>
</dbReference>
<sequence length="243" mass="28355">MTQSTLMQVQAPSIDLEQLNRKLGKAYPKEILTWCKQNLPTGLVQTSAFSVDDLVITDLLYRRLKPALTVPVLFVDTLHHFPETLELVDCARLFYGLDLKVYRSRGVASYATFARKYGEKLWENNLEKFNRLTRQEPLQRGLEELSAIAWITGRKKDPISDKPPIPVFEWDERGRLKINPLANWSRTESWAYVYEHDMLYNPLYDRGYSHIGDEPFTQKVEENLTEPIEVLWESTKKMRGICE</sequence>
<evidence type="ECO:0000313" key="6">
    <source>
        <dbReference type="Proteomes" id="UP000654482"/>
    </source>
</evidence>
<name>A0A8J7DWD9_9CYAN</name>
<dbReference type="Gene3D" id="3.40.50.620">
    <property type="entry name" value="HUPs"/>
    <property type="match status" value="1"/>
</dbReference>
<dbReference type="NCBIfam" id="NF002537">
    <property type="entry name" value="PRK02090.1"/>
    <property type="match status" value="1"/>
</dbReference>
<feature type="domain" description="Phosphoadenosine phosphosulphate reductase" evidence="4">
    <location>
        <begin position="43"/>
        <end position="218"/>
    </location>
</feature>
<dbReference type="Proteomes" id="UP000654482">
    <property type="component" value="Unassembled WGS sequence"/>
</dbReference>
<dbReference type="GO" id="GO:0019379">
    <property type="term" value="P:sulfate assimilation, phosphoadenylyl sulfate reduction by phosphoadenylyl-sulfate reductase (thioredoxin)"/>
    <property type="evidence" value="ECO:0007669"/>
    <property type="project" value="InterPro"/>
</dbReference>
<dbReference type="InterPro" id="IPR002500">
    <property type="entry name" value="PAPS_reduct_dom"/>
</dbReference>
<comment type="similarity">
    <text evidence="1">Belongs to the PAPS reductase family. CysH subfamily.</text>
</comment>
<dbReference type="InterPro" id="IPR004511">
    <property type="entry name" value="PAPS/APS_Rdtase"/>
</dbReference>
<dbReference type="EC" id="1.8.4.8" evidence="5"/>
<proteinExistence type="inferred from homology"/>
<comment type="pathway">
    <text evidence="3">Sulfur metabolism; hydrogen sulfide biosynthesis; sulfite from sulfate.</text>
</comment>
<dbReference type="RefSeq" id="WP_194029125.1">
    <property type="nucleotide sequence ID" value="NZ_JADEWZ010000011.1"/>
</dbReference>
<evidence type="ECO:0000256" key="1">
    <source>
        <dbReference type="ARBA" id="ARBA00009732"/>
    </source>
</evidence>